<sequence length="574" mass="63885">MLITKVVLKGFRNFADATINLERNTLIIGANNVGKTNLVYALRLLLDKSLSDAEIEPMESDFHISGTGKISDALSITVYFSKVTEDAVLASLKGNITDDSCFVLQYTADRRSLTNELKIGATKSSLVEIPSRYYLKHINLRYVKSRRDLEKYINTEKRQLLKLSLENRSETESRSDHRQMARIGKALEAINDRIRNLHYVKGATDSVNEELQKLAHDFSEYEVKLDSGAIQVQQFIDSLRLGASTSGASVMLGGDGRNNQILMALWKAKSQREHDPDSEVVFYCVEEPEAHLHPHQQRKLADYLINDLPGQTFITSHSPQITARYTPSSIVHLKATGGRAKAASNGCSNCISRAWDHLGYRMSILPAEAFFAKCVLLVEGPSEILFYSELAKHLSIDLDFYNISILSVDGIQFSVYVKILDAMEIPWIMRTDNDVSDISVKRVPLRHLAGINRCRVAVGLTPMPHSPLGTTTHSLLADGTWRTVSKDTNPGGAYLSRVDLEHDLTAEMEPEVVAYVCKKLRKRTLDAASAIKYLQGKKAIRMRELLAQISNSLPAIKGGHLAKPLLHAKALAEG</sequence>
<dbReference type="Gene3D" id="3.40.50.300">
    <property type="entry name" value="P-loop containing nucleotide triphosphate hydrolases"/>
    <property type="match status" value="1"/>
</dbReference>
<dbReference type="RefSeq" id="WP_122279697.1">
    <property type="nucleotide sequence ID" value="NZ_RBPY01000087.1"/>
</dbReference>
<dbReference type="AlphaFoldDB" id="A0A3M3Y9A8"/>
<dbReference type="Pfam" id="PF20469">
    <property type="entry name" value="OLD-like_TOPRIM"/>
    <property type="match status" value="1"/>
</dbReference>
<dbReference type="CDD" id="cd01026">
    <property type="entry name" value="TOPRIM_OLD"/>
    <property type="match status" value="1"/>
</dbReference>
<proteinExistence type="predicted"/>
<feature type="domain" description="OLD protein-like TOPRIM" evidence="2">
    <location>
        <begin position="370"/>
        <end position="434"/>
    </location>
</feature>
<comment type="caution">
    <text evidence="3">The sequence shown here is derived from an EMBL/GenBank/DDBJ whole genome shotgun (WGS) entry which is preliminary data.</text>
</comment>
<name>A0A3M3Y9A8_9PSED</name>
<accession>A0A3M3Y9A8</accession>
<reference evidence="3 4" key="1">
    <citation type="submission" date="2018-08" db="EMBL/GenBank/DDBJ databases">
        <title>Recombination of ecologically and evolutionarily significant loci maintains genetic cohesion in the Pseudomonas syringae species complex.</title>
        <authorList>
            <person name="Dillon M."/>
            <person name="Thakur S."/>
            <person name="Almeida R.N.D."/>
            <person name="Weir B.S."/>
            <person name="Guttman D.S."/>
        </authorList>
    </citation>
    <scope>NUCLEOTIDE SEQUENCE [LARGE SCALE GENOMIC DNA]</scope>
    <source>
        <strain evidence="3 4">ICMP 2732</strain>
    </source>
</reference>
<evidence type="ECO:0000259" key="1">
    <source>
        <dbReference type="Pfam" id="PF13175"/>
    </source>
</evidence>
<dbReference type="SUPFAM" id="SSF52540">
    <property type="entry name" value="P-loop containing nucleoside triphosphate hydrolases"/>
    <property type="match status" value="1"/>
</dbReference>
<evidence type="ECO:0000313" key="3">
    <source>
        <dbReference type="EMBL" id="RMO78264.1"/>
    </source>
</evidence>
<dbReference type="PANTHER" id="PTHR43581">
    <property type="entry name" value="ATP/GTP PHOSPHATASE"/>
    <property type="match status" value="1"/>
</dbReference>
<dbReference type="InterPro" id="IPR034139">
    <property type="entry name" value="TOPRIM_OLD"/>
</dbReference>
<dbReference type="EMBL" id="RBPY01000087">
    <property type="protein sequence ID" value="RMO78264.1"/>
    <property type="molecule type" value="Genomic_DNA"/>
</dbReference>
<dbReference type="Pfam" id="PF13175">
    <property type="entry name" value="AAA_15"/>
    <property type="match status" value="1"/>
</dbReference>
<dbReference type="Proteomes" id="UP000281350">
    <property type="component" value="Unassembled WGS sequence"/>
</dbReference>
<evidence type="ECO:0000259" key="2">
    <source>
        <dbReference type="Pfam" id="PF20469"/>
    </source>
</evidence>
<dbReference type="PANTHER" id="PTHR43581:SF4">
    <property type="entry name" value="ATP_GTP PHOSPHATASE"/>
    <property type="match status" value="1"/>
</dbReference>
<organism evidence="3 4">
    <name type="scientific">Pseudomonas syringae pv. primulae</name>
    <dbReference type="NCBI Taxonomy" id="251707"/>
    <lineage>
        <taxon>Bacteria</taxon>
        <taxon>Pseudomonadati</taxon>
        <taxon>Pseudomonadota</taxon>
        <taxon>Gammaproteobacteria</taxon>
        <taxon>Pseudomonadales</taxon>
        <taxon>Pseudomonadaceae</taxon>
        <taxon>Pseudomonas</taxon>
    </lineage>
</organism>
<dbReference type="InterPro" id="IPR041685">
    <property type="entry name" value="AAA_GajA/Old/RecF-like"/>
</dbReference>
<dbReference type="InterPro" id="IPR027417">
    <property type="entry name" value="P-loop_NTPase"/>
</dbReference>
<gene>
    <name evidence="3" type="ORF">ALQ36_01223</name>
</gene>
<protein>
    <submittedName>
        <fullName evidence="3">SMC domain-containing protein</fullName>
    </submittedName>
</protein>
<feature type="domain" description="Endonuclease GajA/Old nuclease/RecF-like AAA" evidence="1">
    <location>
        <begin position="1"/>
        <end position="321"/>
    </location>
</feature>
<dbReference type="InterPro" id="IPR051396">
    <property type="entry name" value="Bact_Antivir_Def_Nuclease"/>
</dbReference>
<evidence type="ECO:0000313" key="4">
    <source>
        <dbReference type="Proteomes" id="UP000281350"/>
    </source>
</evidence>